<dbReference type="Proteomes" id="UP000007800">
    <property type="component" value="Unassembled WGS sequence"/>
</dbReference>
<keyword evidence="5 7" id="KW-1133">Transmembrane helix</keyword>
<reference evidence="8 9" key="1">
    <citation type="submission" date="2008-07" db="EMBL/GenBank/DDBJ databases">
        <authorList>
            <person name="El-Sayed N."/>
            <person name="Caler E."/>
            <person name="Inman J."/>
            <person name="Amedeo P."/>
            <person name="Hass B."/>
            <person name="Wortman J."/>
        </authorList>
    </citation>
    <scope>NUCLEOTIDE SEQUENCE [LARGE SCALE GENOMIC DNA]</scope>
    <source>
        <strain evidence="9">ATCC 50983 / TXsc</strain>
    </source>
</reference>
<evidence type="ECO:0000256" key="1">
    <source>
        <dbReference type="ARBA" id="ARBA00004141"/>
    </source>
</evidence>
<feature type="transmembrane region" description="Helical" evidence="7">
    <location>
        <begin position="353"/>
        <end position="375"/>
    </location>
</feature>
<feature type="transmembrane region" description="Helical" evidence="7">
    <location>
        <begin position="65"/>
        <end position="85"/>
    </location>
</feature>
<feature type="transmembrane region" description="Helical" evidence="7">
    <location>
        <begin position="97"/>
        <end position="118"/>
    </location>
</feature>
<name>C5LQV8_PERM5</name>
<dbReference type="OMA" id="GSPWTTK"/>
<feature type="transmembrane region" description="Helical" evidence="7">
    <location>
        <begin position="326"/>
        <end position="347"/>
    </location>
</feature>
<dbReference type="InParanoid" id="C5LQV8"/>
<evidence type="ECO:0000313" key="9">
    <source>
        <dbReference type="Proteomes" id="UP000007800"/>
    </source>
</evidence>
<dbReference type="SUPFAM" id="SSF103473">
    <property type="entry name" value="MFS general substrate transporter"/>
    <property type="match status" value="1"/>
</dbReference>
<keyword evidence="3" id="KW-0813">Transport</keyword>
<evidence type="ECO:0000256" key="6">
    <source>
        <dbReference type="ARBA" id="ARBA00023136"/>
    </source>
</evidence>
<dbReference type="PANTHER" id="PTHR10332">
    <property type="entry name" value="EQUILIBRATIVE NUCLEOSIDE TRANSPORTER"/>
    <property type="match status" value="1"/>
</dbReference>
<dbReference type="GO" id="GO:0005886">
    <property type="term" value="C:plasma membrane"/>
    <property type="evidence" value="ECO:0007669"/>
    <property type="project" value="TreeGrafter"/>
</dbReference>
<dbReference type="Pfam" id="PF01733">
    <property type="entry name" value="Nucleoside_tran"/>
    <property type="match status" value="1"/>
</dbReference>
<feature type="transmembrane region" description="Helical" evidence="7">
    <location>
        <begin position="124"/>
        <end position="144"/>
    </location>
</feature>
<gene>
    <name evidence="8" type="ORF">Pmar_PMAR002913</name>
</gene>
<evidence type="ECO:0000256" key="5">
    <source>
        <dbReference type="ARBA" id="ARBA00022989"/>
    </source>
</evidence>
<comment type="similarity">
    <text evidence="2">Belongs to the SLC29A/ENT transporter (TC 2.A.57) family.</text>
</comment>
<dbReference type="PANTHER" id="PTHR10332:SF10">
    <property type="entry name" value="EQUILIBRATIVE NUCLEOSIDE TRANSPORTER 4"/>
    <property type="match status" value="1"/>
</dbReference>
<comment type="subcellular location">
    <subcellularLocation>
        <location evidence="1">Membrane</location>
        <topology evidence="1">Multi-pass membrane protein</topology>
    </subcellularLocation>
</comment>
<keyword evidence="4 7" id="KW-0812">Transmembrane</keyword>
<dbReference type="RefSeq" id="XP_002768125.1">
    <property type="nucleotide sequence ID" value="XM_002768079.1"/>
</dbReference>
<evidence type="ECO:0000256" key="2">
    <source>
        <dbReference type="ARBA" id="ARBA00007965"/>
    </source>
</evidence>
<evidence type="ECO:0000256" key="3">
    <source>
        <dbReference type="ARBA" id="ARBA00022448"/>
    </source>
</evidence>
<feature type="transmembrane region" description="Helical" evidence="7">
    <location>
        <begin position="391"/>
        <end position="414"/>
    </location>
</feature>
<feature type="transmembrane region" description="Helical" evidence="7">
    <location>
        <begin position="197"/>
        <end position="219"/>
    </location>
</feature>
<evidence type="ECO:0000256" key="4">
    <source>
        <dbReference type="ARBA" id="ARBA00022692"/>
    </source>
</evidence>
<dbReference type="GO" id="GO:0005337">
    <property type="term" value="F:nucleoside transmembrane transporter activity"/>
    <property type="evidence" value="ECO:0007669"/>
    <property type="project" value="InterPro"/>
</dbReference>
<dbReference type="GeneID" id="9044033"/>
<evidence type="ECO:0000313" key="8">
    <source>
        <dbReference type="EMBL" id="EER00843.1"/>
    </source>
</evidence>
<accession>C5LQV8</accession>
<sequence>MSSSVADPAVDDKLSSAEEKKVVIEARVDWWLKTQFCIIGCVSLLGWNFILGELGTLIDAFGASYGTWVSMFYSLFINIGQLLLVYIGNRFKFGPRFYIGCVGMGVSMMVIAVCAITFGRVNHVAGFACGCILIAIFGFSNALMESSMFGLAALVTADCTKWIMIGEGFAGLLAWPVNKLCQVIVEAAGADDSTNMMYIRMVVFYFVGMLGNLAIIPMYRYAMEPHPYMISVLKIQQDRVKFQLKKAMKRPVGQVIKDSLPQAFNVWLNFVITFTTFPWLIYEMTPSSLSVGSFGQLMTYCYQVFDTVGRFSPDMRIRLGKRATRYACLGRIIFIPLMFLCVHISAPPFEDDWFRFIIMALIAASNGCVATWCMIHGPTQVDQNEKEELEIAGYVMAFALVFGIFTGSVIAIIIQQSAYI</sequence>
<protein>
    <submittedName>
        <fullName evidence="8">Equilibrative nucleoside transporter, putative</fullName>
    </submittedName>
</protein>
<feature type="transmembrane region" description="Helical" evidence="7">
    <location>
        <begin position="264"/>
        <end position="282"/>
    </location>
</feature>
<feature type="transmembrane region" description="Helical" evidence="7">
    <location>
        <begin position="30"/>
        <end position="50"/>
    </location>
</feature>
<keyword evidence="9" id="KW-1185">Reference proteome</keyword>
<dbReference type="AlphaFoldDB" id="C5LQV8"/>
<evidence type="ECO:0000256" key="7">
    <source>
        <dbReference type="SAM" id="Phobius"/>
    </source>
</evidence>
<dbReference type="InterPro" id="IPR036259">
    <property type="entry name" value="MFS_trans_sf"/>
</dbReference>
<dbReference type="OrthoDB" id="1856718at2759"/>
<organism evidence="9">
    <name type="scientific">Perkinsus marinus (strain ATCC 50983 / TXsc)</name>
    <dbReference type="NCBI Taxonomy" id="423536"/>
    <lineage>
        <taxon>Eukaryota</taxon>
        <taxon>Sar</taxon>
        <taxon>Alveolata</taxon>
        <taxon>Perkinsozoa</taxon>
        <taxon>Perkinsea</taxon>
        <taxon>Perkinsida</taxon>
        <taxon>Perkinsidae</taxon>
        <taxon>Perkinsus</taxon>
    </lineage>
</organism>
<keyword evidence="6 7" id="KW-0472">Membrane</keyword>
<dbReference type="EMBL" id="GG684654">
    <property type="protein sequence ID" value="EER00843.1"/>
    <property type="molecule type" value="Genomic_DNA"/>
</dbReference>
<dbReference type="InterPro" id="IPR002259">
    <property type="entry name" value="Eqnu_transpt"/>
</dbReference>
<proteinExistence type="inferred from homology"/>